<dbReference type="GO" id="GO:0140975">
    <property type="term" value="P:disruption of cellular anatomical structure in another organism"/>
    <property type="evidence" value="ECO:0007669"/>
    <property type="project" value="UniProtKB-UniRule"/>
</dbReference>
<dbReference type="PROSITE" id="PS51926">
    <property type="entry name" value="COV_E"/>
    <property type="match status" value="1"/>
</dbReference>
<comment type="function">
    <text evidence="7">Plays a central role in virus morphogenesis and assembly. Acts as a viroporin and self-assembles in host membranes forming pentameric protein-lipid pores that allow ion transport. Also plays a role in the induction of apoptosis.</text>
</comment>
<proteinExistence type="inferred from homology"/>
<dbReference type="GO" id="GO:0046760">
    <property type="term" value="P:viral budding from Golgi membrane"/>
    <property type="evidence" value="ECO:0007669"/>
    <property type="project" value="UniProtKB-UniRule"/>
</dbReference>
<dbReference type="EMBL" id="MF370205">
    <property type="protein sequence ID" value="ATN23891.1"/>
    <property type="molecule type" value="Genomic_RNA"/>
</dbReference>
<comment type="similarity">
    <text evidence="7">Belongs to the alphacoronaviruses E protein family.</text>
</comment>
<gene>
    <name evidence="7 9" type="primary">E</name>
</gene>
<name>A0A2D1BSY8_9ALPC</name>
<reference evidence="9" key="1">
    <citation type="journal article" date="2017" name="Vet. Microbiol.">
        <title>Discovery of a novel swine enteric aplphacoronavirus.</title>
        <authorList>
            <person name="Pan Y."/>
            <person name="Tian X."/>
            <person name="Qin P."/>
            <person name="Wang B."/>
            <person name="Zhao P."/>
            <person name="Yang Y.-L."/>
            <person name="Wang L."/>
            <person name="Wang D."/>
            <person name="Song Y."/>
            <person name="Zhang X."/>
            <person name="Huang Y.-W."/>
        </authorList>
    </citation>
    <scope>NUCLEOTIDE SEQUENCE</scope>
    <source>
        <strain evidence="9">Swine enteric alphacoronavirus CH/GD-01/2017/P2</strain>
    </source>
</reference>
<evidence type="ECO:0000256" key="3">
    <source>
        <dbReference type="ARBA" id="ARBA00022812"/>
    </source>
</evidence>
<keyword evidence="1 7" id="KW-0812">Transmembrane</keyword>
<evidence type="ECO:0000256" key="7">
    <source>
        <dbReference type="HAMAP-Rule" id="MF_04205"/>
    </source>
</evidence>
<keyword evidence="4 7" id="KW-1043">Host membrane</keyword>
<evidence type="ECO:0000256" key="5">
    <source>
        <dbReference type="ARBA" id="ARBA00022989"/>
    </source>
</evidence>
<keyword evidence="3 7" id="KW-1040">Host Golgi apparatus</keyword>
<dbReference type="HAMAP" id="MF_04205">
    <property type="entry name" value="ALPHA_CORONA_E"/>
    <property type="match status" value="1"/>
</dbReference>
<organism evidence="9">
    <name type="scientific">Rhinolophus bat coronavirus HKU2</name>
    <dbReference type="NCBI Taxonomy" id="693998"/>
    <lineage>
        <taxon>Viruses</taxon>
        <taxon>Riboviria</taxon>
        <taxon>Orthornavirae</taxon>
        <taxon>Pisuviricota</taxon>
        <taxon>Pisoniviricetes</taxon>
        <taxon>Nidovirales</taxon>
        <taxon>Cornidovirineae</taxon>
        <taxon>Coronaviridae</taxon>
        <taxon>Orthocoronavirinae</taxon>
        <taxon>Alphacoronavirus</taxon>
        <taxon>Rhinacovirus</taxon>
        <taxon>Alphacoronavirus rhinolophi</taxon>
    </lineage>
</organism>
<dbReference type="GO" id="GO:0019031">
    <property type="term" value="C:viral envelope"/>
    <property type="evidence" value="ECO:0007669"/>
    <property type="project" value="UniProtKB-KW"/>
</dbReference>
<keyword evidence="6 7" id="KW-0472">Membrane</keyword>
<comment type="subunit">
    <text evidence="7">Homopentamer. Interacts with membrane protein M in the budding compartment of the host cell, which is located between endoplasmic reticulum and the Golgi complex. Interacts with Nucleoprotein.</text>
</comment>
<dbReference type="Pfam" id="PF02723">
    <property type="entry name" value="CoV_E"/>
    <property type="match status" value="1"/>
</dbReference>
<evidence type="ECO:0000313" key="9">
    <source>
        <dbReference type="EMBL" id="ATN23891.1"/>
    </source>
</evidence>
<feature type="topological domain" description="Virion surface" evidence="7">
    <location>
        <begin position="1"/>
        <end position="15"/>
    </location>
</feature>
<evidence type="ECO:0000256" key="6">
    <source>
        <dbReference type="ARBA" id="ARBA00023136"/>
    </source>
</evidence>
<keyword evidence="5 7" id="KW-1133">Transmembrane helix</keyword>
<feature type="transmembrane region" description="Helical" evidence="8">
    <location>
        <begin position="12"/>
        <end position="36"/>
    </location>
</feature>
<protein>
    <recommendedName>
        <fullName evidence="7">Envelope small membrane protein</fullName>
        <shortName evidence="7">E protein</shortName>
        <shortName evidence="7">sM protein</shortName>
    </recommendedName>
</protein>
<dbReference type="GO" id="GO:0044178">
    <property type="term" value="C:host cell Golgi membrane"/>
    <property type="evidence" value="ECO:0007669"/>
    <property type="project" value="UniProtKB-SubCell"/>
</dbReference>
<evidence type="ECO:0000256" key="2">
    <source>
        <dbReference type="ARBA" id="ARBA00022703"/>
    </source>
</evidence>
<accession>A0A2D1BSY8</accession>
<evidence type="ECO:0000256" key="1">
    <source>
        <dbReference type="ARBA" id="ARBA00022692"/>
    </source>
</evidence>
<keyword evidence="2 7" id="KW-0053">Apoptosis</keyword>
<dbReference type="InterPro" id="IPR043507">
    <property type="entry name" value="E_protein_aCoV"/>
</dbReference>
<keyword evidence="9" id="KW-0261">Viral envelope protein</keyword>
<sequence>MFLKIVEDDGLFINTVLWLLVLILVLLVAITVIKLIQLCFSCHRLMSNTVYIPVYNAYLVYKSYMEVEPCPIINV</sequence>
<comment type="subcellular location">
    <subcellularLocation>
        <location evidence="7">Host Golgi apparatus membrane</location>
        <topology evidence="7">Single-pass type III membrane protein</topology>
    </subcellularLocation>
    <text evidence="7">The cytoplasmic tail functions as a Golgi complex-targeting signal.</text>
</comment>
<keyword evidence="9" id="KW-0946">Virion</keyword>
<evidence type="ECO:0000256" key="4">
    <source>
        <dbReference type="ARBA" id="ARBA00022870"/>
    </source>
</evidence>
<dbReference type="GO" id="GO:0016020">
    <property type="term" value="C:membrane"/>
    <property type="evidence" value="ECO:0007669"/>
    <property type="project" value="UniProtKB-UniRule"/>
</dbReference>
<feature type="topological domain" description="Intravirion" evidence="7">
    <location>
        <begin position="37"/>
        <end position="75"/>
    </location>
</feature>
<dbReference type="InterPro" id="IPR003873">
    <property type="entry name" value="E_protein_CoV"/>
</dbReference>
<evidence type="ECO:0000256" key="8">
    <source>
        <dbReference type="SAM" id="Phobius"/>
    </source>
</evidence>